<dbReference type="RefSeq" id="WP_064275012.1">
    <property type="nucleotide sequence ID" value="NZ_LUTU01000011.1"/>
</dbReference>
<evidence type="ECO:0000313" key="4">
    <source>
        <dbReference type="Proteomes" id="UP000077786"/>
    </source>
</evidence>
<dbReference type="PRINTS" id="PR00111">
    <property type="entry name" value="ABHYDROLASE"/>
</dbReference>
<dbReference type="InterPro" id="IPR029058">
    <property type="entry name" value="AB_hydrolase_fold"/>
</dbReference>
<dbReference type="Proteomes" id="UP000077786">
    <property type="component" value="Unassembled WGS sequence"/>
</dbReference>
<organism evidence="3 4">
    <name type="scientific">Gluconobacter cerinus</name>
    <dbReference type="NCBI Taxonomy" id="38307"/>
    <lineage>
        <taxon>Bacteria</taxon>
        <taxon>Pseudomonadati</taxon>
        <taxon>Pseudomonadota</taxon>
        <taxon>Alphaproteobacteria</taxon>
        <taxon>Acetobacterales</taxon>
        <taxon>Acetobacteraceae</taxon>
        <taxon>Gluconobacter</taxon>
    </lineage>
</organism>
<protein>
    <submittedName>
        <fullName evidence="3">2-hydroxy-6-oxo-2-4-heptadienoate hydrolase</fullName>
    </submittedName>
</protein>
<dbReference type="InterPro" id="IPR000073">
    <property type="entry name" value="AB_hydrolase_1"/>
</dbReference>
<dbReference type="PANTHER" id="PTHR46438:SF11">
    <property type="entry name" value="LIPASE-RELATED"/>
    <property type="match status" value="1"/>
</dbReference>
<dbReference type="Pfam" id="PF12697">
    <property type="entry name" value="Abhydrolase_6"/>
    <property type="match status" value="1"/>
</dbReference>
<evidence type="ECO:0000256" key="1">
    <source>
        <dbReference type="SAM" id="SignalP"/>
    </source>
</evidence>
<sequence length="296" mass="32065">MRRLSKSLRTALLASALGAACIPSHGHAQTLPPLQSVSVYGQQIRFLEAGTGPDLVLVHGLGSSATMDWGKVIPELSRHYHVIAMDQLGFGASEKPLIAYGIQTWVDMLDGFLKARHITHFMLAGESLGGWIAGLYTIEAAQNSSMAMPLRLVLSDAAGHKSLIEHGLPLFGPVSFSGIRTGLRWLFYNKALITDELVQATFQTRLAEGAQYTQESFARNANAPDTFLDDSMKAIHIPTLVIWGQNDQVIPLADGHDFAAKIPEAHLTVIPQSGHAPSIERPEAFLKAVEPFLAAK</sequence>
<dbReference type="EMBL" id="LUTU01000011">
    <property type="protein sequence ID" value="OAJ67014.1"/>
    <property type="molecule type" value="Genomic_DNA"/>
</dbReference>
<feature type="chain" id="PRO_5008589997" evidence="1">
    <location>
        <begin position="29"/>
        <end position="296"/>
    </location>
</feature>
<evidence type="ECO:0000259" key="2">
    <source>
        <dbReference type="Pfam" id="PF12697"/>
    </source>
</evidence>
<proteinExistence type="predicted"/>
<keyword evidence="1" id="KW-0732">Signal</keyword>
<gene>
    <name evidence="3" type="ORF">A0123_02391</name>
</gene>
<evidence type="ECO:0000313" key="3">
    <source>
        <dbReference type="EMBL" id="OAJ67014.1"/>
    </source>
</evidence>
<dbReference type="PATRIC" id="fig|38307.3.peg.2491"/>
<dbReference type="PROSITE" id="PS51257">
    <property type="entry name" value="PROKAR_LIPOPROTEIN"/>
    <property type="match status" value="1"/>
</dbReference>
<accession>A0A1B6VIG9</accession>
<dbReference type="GO" id="GO:0016787">
    <property type="term" value="F:hydrolase activity"/>
    <property type="evidence" value="ECO:0007669"/>
    <property type="project" value="UniProtKB-KW"/>
</dbReference>
<reference evidence="3 4" key="1">
    <citation type="submission" date="2016-03" db="EMBL/GenBank/DDBJ databases">
        <title>Draft genome sequence of Gluconobacter cerinus strain CECT 9110.</title>
        <authorList>
            <person name="Sainz F."/>
            <person name="Mas A."/>
            <person name="Torija M.J."/>
        </authorList>
    </citation>
    <scope>NUCLEOTIDE SEQUENCE [LARGE SCALE GENOMIC DNA]</scope>
    <source>
        <strain evidence="3 4">CECT 9110</strain>
    </source>
</reference>
<feature type="domain" description="AB hydrolase-1" evidence="2">
    <location>
        <begin position="55"/>
        <end position="287"/>
    </location>
</feature>
<keyword evidence="3" id="KW-0378">Hydrolase</keyword>
<name>A0A1B6VIG9_9PROT</name>
<feature type="signal peptide" evidence="1">
    <location>
        <begin position="1"/>
        <end position="28"/>
    </location>
</feature>
<dbReference type="PANTHER" id="PTHR46438">
    <property type="entry name" value="ALPHA/BETA-HYDROLASES SUPERFAMILY PROTEIN"/>
    <property type="match status" value="1"/>
</dbReference>
<comment type="caution">
    <text evidence="3">The sequence shown here is derived from an EMBL/GenBank/DDBJ whole genome shotgun (WGS) entry which is preliminary data.</text>
</comment>
<dbReference type="Gene3D" id="3.40.50.1820">
    <property type="entry name" value="alpha/beta hydrolase"/>
    <property type="match status" value="1"/>
</dbReference>
<dbReference type="AlphaFoldDB" id="A0A1B6VIG9"/>
<dbReference type="SUPFAM" id="SSF53474">
    <property type="entry name" value="alpha/beta-Hydrolases"/>
    <property type="match status" value="1"/>
</dbReference>